<dbReference type="Proteomes" id="UP000748332">
    <property type="component" value="Unassembled WGS sequence"/>
</dbReference>
<accession>A0A955HY58</accession>
<proteinExistence type="predicted"/>
<reference evidence="1" key="2">
    <citation type="journal article" date="2021" name="Microbiome">
        <title>Successional dynamics and alternative stable states in a saline activated sludge microbial community over 9 years.</title>
        <authorList>
            <person name="Wang Y."/>
            <person name="Ye J."/>
            <person name="Ju F."/>
            <person name="Liu L."/>
            <person name="Boyd J.A."/>
            <person name="Deng Y."/>
            <person name="Parks D.H."/>
            <person name="Jiang X."/>
            <person name="Yin X."/>
            <person name="Woodcroft B.J."/>
            <person name="Tyson G.W."/>
            <person name="Hugenholtz P."/>
            <person name="Polz M.F."/>
            <person name="Zhang T."/>
        </authorList>
    </citation>
    <scope>NUCLEOTIDE SEQUENCE</scope>
    <source>
        <strain evidence="1">HKST-UBA16</strain>
    </source>
</reference>
<comment type="caution">
    <text evidence="1">The sequence shown here is derived from an EMBL/GenBank/DDBJ whole genome shotgun (WGS) entry which is preliminary data.</text>
</comment>
<organism evidence="1 2">
    <name type="scientific">Candidatus Dojkabacteria bacterium</name>
    <dbReference type="NCBI Taxonomy" id="2099670"/>
    <lineage>
        <taxon>Bacteria</taxon>
        <taxon>Candidatus Dojkabacteria</taxon>
    </lineage>
</organism>
<gene>
    <name evidence="1" type="ORF">KC622_02595</name>
</gene>
<feature type="non-terminal residue" evidence="1">
    <location>
        <position position="902"/>
    </location>
</feature>
<feature type="non-terminal residue" evidence="1">
    <location>
        <position position="1"/>
    </location>
</feature>
<protein>
    <submittedName>
        <fullName evidence="1">Uncharacterized protein</fullName>
    </submittedName>
</protein>
<evidence type="ECO:0000313" key="2">
    <source>
        <dbReference type="Proteomes" id="UP000748332"/>
    </source>
</evidence>
<dbReference type="EMBL" id="JAGQLM010000109">
    <property type="protein sequence ID" value="MCA9375195.1"/>
    <property type="molecule type" value="Genomic_DNA"/>
</dbReference>
<dbReference type="AlphaFoldDB" id="A0A955HY58"/>
<evidence type="ECO:0000313" key="1">
    <source>
        <dbReference type="EMBL" id="MCA9375195.1"/>
    </source>
</evidence>
<sequence length="902" mass="99761">HLVGEKPDLVNQAEKTYVNQFTTLLGNEPTQQIASRLSVNRHDVQDKEIDGYWVSLCAAVTQHKLDQFVNGKSYYIRADIEKELVVPGGKRQEEAFSIGSKALIDATAADLEQGYQYDSLSPDYDRTRKVELTLNAQVDGLMQGARNTEVLIASSQQLDRLLKASDDTLGIPDPRRRYTRNYFDCTSVYRDSFIAGYTLGLLDRGDIADPNVISSLRISIRSIQDDTLRSRLIQQLEAQSTLMSNDQRLALALSLERRSLVDDEQAYDNAMNEVLEAESQIIKEGVRDEIFSNLDAVVTGRPERLALASRDMENISDAREYRDKLLGGMAVRSATYHLIDILVNLEQKLPVTDGRNPITWQDASTVIEAISSNGGISREYRIDNLLKGDTLNPDQKRLVAMLRAAHLFTYLDGGNAHTDVLALNRFYEQGYLSAQDILNVHNATLIAVDGVNRAHMQAQPEVSPPLVFRSSIEGLSELKDTQRLGVRPYANPERIGPFKDVQIFEADFRISNDYNDTKAPYYFVGRGDANKSPVKTYAPNIDVRGFKDLHTGVLAEANQVFAQTTEYIDLLAAQRFSQVSLSDIQQMIPYQDETVSQLRDQLRGKDRNQVLAFARSFEWGSTAGEVNQAIEEIESAFGDNSQLANLQRQLHVDVTLCNSEVARLDDLDKPEESARGGFLKRLFGGGGRNVDAKEAAQVKATVVAAISATGFTLSQEQNGIISDLDLRKESDRSTLRNVLISIAQESAKAVAAELTGITELIGKIPDLPDVAAKTSTKETGYVDVPLTPSPISPGSSALFKKVPVLYLTPKNIYTHRFALNLAQEMFLAAEIMAPLHALADTLTDSATVGADRSIPATSIEELQEAAKGINELTNSLKLALQGNNPDVNRYQVALKTLWTAVR</sequence>
<reference evidence="1" key="1">
    <citation type="submission" date="2020-04" db="EMBL/GenBank/DDBJ databases">
        <authorList>
            <person name="Zhang T."/>
        </authorList>
    </citation>
    <scope>NUCLEOTIDE SEQUENCE</scope>
    <source>
        <strain evidence="1">HKST-UBA16</strain>
    </source>
</reference>
<name>A0A955HY58_9BACT</name>